<keyword evidence="1" id="KW-0732">Signal</keyword>
<dbReference type="PROSITE" id="PS51257">
    <property type="entry name" value="PROKAR_LIPOPROTEIN"/>
    <property type="match status" value="1"/>
</dbReference>
<organism evidence="2 3">
    <name type="scientific">Marinagarivorans cellulosilyticus</name>
    <dbReference type="NCBI Taxonomy" id="2721545"/>
    <lineage>
        <taxon>Bacteria</taxon>
        <taxon>Pseudomonadati</taxon>
        <taxon>Pseudomonadota</taxon>
        <taxon>Gammaproteobacteria</taxon>
        <taxon>Cellvibrionales</taxon>
        <taxon>Cellvibrionaceae</taxon>
        <taxon>Marinagarivorans</taxon>
    </lineage>
</organism>
<evidence type="ECO:0008006" key="4">
    <source>
        <dbReference type="Google" id="ProtNLM"/>
    </source>
</evidence>
<feature type="signal peptide" evidence="1">
    <location>
        <begin position="1"/>
        <end position="16"/>
    </location>
</feature>
<protein>
    <recommendedName>
        <fullName evidence="4">Lipoprotein</fullName>
    </recommendedName>
</protein>
<reference evidence="2 3" key="1">
    <citation type="journal article" date="2022" name="IScience">
        <title>An ultrasensitive nanofiber-based assay for enzymatic hydrolysis and deep-sea microbial degradation of cellulose.</title>
        <authorList>
            <person name="Tsudome M."/>
            <person name="Tachioka M."/>
            <person name="Miyazaki M."/>
            <person name="Uchimura K."/>
            <person name="Tsuda M."/>
            <person name="Takaki Y."/>
            <person name="Deguchi S."/>
        </authorList>
    </citation>
    <scope>NUCLEOTIDE SEQUENCE [LARGE SCALE GENOMIC DNA]</scope>
    <source>
        <strain evidence="2 3">GE09</strain>
    </source>
</reference>
<dbReference type="EMBL" id="AP023086">
    <property type="protein sequence ID" value="BCD95817.1"/>
    <property type="molecule type" value="Genomic_DNA"/>
</dbReference>
<sequence>MLTRFLVLSTTLLLLAACGDGQLSGLDNAEIAGKRDECVRQNPTSPGRVTACENIRKECERRRKNGNYAC</sequence>
<evidence type="ECO:0000256" key="1">
    <source>
        <dbReference type="SAM" id="SignalP"/>
    </source>
</evidence>
<evidence type="ECO:0000313" key="3">
    <source>
        <dbReference type="Proteomes" id="UP001320119"/>
    </source>
</evidence>
<evidence type="ECO:0000313" key="2">
    <source>
        <dbReference type="EMBL" id="BCD95817.1"/>
    </source>
</evidence>
<dbReference type="KEGG" id="marq:MARGE09_P0016"/>
<gene>
    <name evidence="2" type="ORF">MARGE09_P0016</name>
</gene>
<feature type="chain" id="PRO_5042828018" description="Lipoprotein" evidence="1">
    <location>
        <begin position="17"/>
        <end position="70"/>
    </location>
</feature>
<dbReference type="Proteomes" id="UP001320119">
    <property type="component" value="Chromosome"/>
</dbReference>
<keyword evidence="3" id="KW-1185">Reference proteome</keyword>
<accession>A0AAN1WDY2</accession>
<dbReference type="AlphaFoldDB" id="A0AAN1WDY2"/>
<name>A0AAN1WDY2_9GAMM</name>
<dbReference type="RefSeq" id="WP_236985263.1">
    <property type="nucleotide sequence ID" value="NZ_AP023086.1"/>
</dbReference>
<proteinExistence type="predicted"/>